<dbReference type="KEGG" id="aagg:ETAA8_39180"/>
<feature type="signal peptide" evidence="1">
    <location>
        <begin position="1"/>
        <end position="28"/>
    </location>
</feature>
<dbReference type="Proteomes" id="UP000315017">
    <property type="component" value="Chromosome"/>
</dbReference>
<protein>
    <recommendedName>
        <fullName evidence="4">DUF1552 domain-containing protein</fullName>
    </recommendedName>
</protein>
<dbReference type="InterPro" id="IPR006311">
    <property type="entry name" value="TAT_signal"/>
</dbReference>
<keyword evidence="1" id="KW-0732">Signal</keyword>
<evidence type="ECO:0000256" key="1">
    <source>
        <dbReference type="SAM" id="SignalP"/>
    </source>
</evidence>
<accession>A0A517YEZ9</accession>
<dbReference type="RefSeq" id="WP_145091728.1">
    <property type="nucleotide sequence ID" value="NZ_CP036274.1"/>
</dbReference>
<proteinExistence type="predicted"/>
<evidence type="ECO:0000313" key="3">
    <source>
        <dbReference type="Proteomes" id="UP000315017"/>
    </source>
</evidence>
<dbReference type="AlphaFoldDB" id="A0A517YEZ9"/>
<keyword evidence="3" id="KW-1185">Reference proteome</keyword>
<organism evidence="2 3">
    <name type="scientific">Anatilimnocola aggregata</name>
    <dbReference type="NCBI Taxonomy" id="2528021"/>
    <lineage>
        <taxon>Bacteria</taxon>
        <taxon>Pseudomonadati</taxon>
        <taxon>Planctomycetota</taxon>
        <taxon>Planctomycetia</taxon>
        <taxon>Pirellulales</taxon>
        <taxon>Pirellulaceae</taxon>
        <taxon>Anatilimnocola</taxon>
    </lineage>
</organism>
<sequence length="469" mass="52267" precursor="true">MTTTRRQFNTQALLGTGALALLPQTLLADTALAKPPMRFIFLHRGNGLFPRVLVPPTFSKELKDKEQQKAGFEVDLDKHDLPAWLSPLSAHKENLTLLQGLSGKMCTTGHHSWCSSLGVFKANERVSSIRWATVDFELAKMFPSPLEHIELACFPLDGGNPRGSLNGIAQGFSARGPQQPNYAFGSPRVALQELFKSVATNADERIRYQLERKVLDFVARNEASRLSTVAGAEQAKLKRYSDALDAVQERNRRVDLMTEVLRQHTPKLADKYLNDEMTTLDRQAGHVEVLLAALISGLTNVVAFTIDELGHHYTGIPGLETEKVNMHDIGHGKAMGGVPAEEIRSRCEQYHMTLVDRIVTRLKSVREGDGTMFDNTMLLYFPDSGETHHSVGLEFPFVVLSGRNCPLNIARRYIRMPNYGQPGHKTLGNWYTTILNAFGNPIPHYGDLDTGLAKYHIDQKGPIKSFLQL</sequence>
<feature type="chain" id="PRO_5021817315" description="DUF1552 domain-containing protein" evidence="1">
    <location>
        <begin position="29"/>
        <end position="469"/>
    </location>
</feature>
<dbReference type="Pfam" id="PF07586">
    <property type="entry name" value="HXXSHH"/>
    <property type="match status" value="1"/>
</dbReference>
<evidence type="ECO:0008006" key="4">
    <source>
        <dbReference type="Google" id="ProtNLM"/>
    </source>
</evidence>
<name>A0A517YEZ9_9BACT</name>
<evidence type="ECO:0000313" key="2">
    <source>
        <dbReference type="EMBL" id="QDU28813.1"/>
    </source>
</evidence>
<dbReference type="OrthoDB" id="234723at2"/>
<dbReference type="InterPro" id="IPR011447">
    <property type="entry name" value="DUF1552"/>
</dbReference>
<gene>
    <name evidence="2" type="ORF">ETAA8_39180</name>
</gene>
<reference evidence="2 3" key="1">
    <citation type="submission" date="2019-02" db="EMBL/GenBank/DDBJ databases">
        <title>Deep-cultivation of Planctomycetes and their phenomic and genomic characterization uncovers novel biology.</title>
        <authorList>
            <person name="Wiegand S."/>
            <person name="Jogler M."/>
            <person name="Boedeker C."/>
            <person name="Pinto D."/>
            <person name="Vollmers J."/>
            <person name="Rivas-Marin E."/>
            <person name="Kohn T."/>
            <person name="Peeters S.H."/>
            <person name="Heuer A."/>
            <person name="Rast P."/>
            <person name="Oberbeckmann S."/>
            <person name="Bunk B."/>
            <person name="Jeske O."/>
            <person name="Meyerdierks A."/>
            <person name="Storesund J.E."/>
            <person name="Kallscheuer N."/>
            <person name="Luecker S."/>
            <person name="Lage O.M."/>
            <person name="Pohl T."/>
            <person name="Merkel B.J."/>
            <person name="Hornburger P."/>
            <person name="Mueller R.-W."/>
            <person name="Bruemmer F."/>
            <person name="Labrenz M."/>
            <person name="Spormann A.M."/>
            <person name="Op den Camp H."/>
            <person name="Overmann J."/>
            <person name="Amann R."/>
            <person name="Jetten M.S.M."/>
            <person name="Mascher T."/>
            <person name="Medema M.H."/>
            <person name="Devos D.P."/>
            <person name="Kaster A.-K."/>
            <person name="Ovreas L."/>
            <person name="Rohde M."/>
            <person name="Galperin M.Y."/>
            <person name="Jogler C."/>
        </authorList>
    </citation>
    <scope>NUCLEOTIDE SEQUENCE [LARGE SCALE GENOMIC DNA]</scope>
    <source>
        <strain evidence="2 3">ETA_A8</strain>
    </source>
</reference>
<dbReference type="PROSITE" id="PS51318">
    <property type="entry name" value="TAT"/>
    <property type="match status" value="1"/>
</dbReference>
<dbReference type="EMBL" id="CP036274">
    <property type="protein sequence ID" value="QDU28813.1"/>
    <property type="molecule type" value="Genomic_DNA"/>
</dbReference>